<accession>A0A5E4CNN9</accession>
<comment type="caution">
    <text evidence="4">The sequence shown here is derived from an EMBL/GenBank/DDBJ whole genome shotgun (WGS) entry which is preliminary data.</text>
</comment>
<dbReference type="InterPro" id="IPR013320">
    <property type="entry name" value="ConA-like_dom_sf"/>
</dbReference>
<dbReference type="SUPFAM" id="SSF49899">
    <property type="entry name" value="Concanavalin A-like lectins/glucanases"/>
    <property type="match status" value="2"/>
</dbReference>
<evidence type="ECO:0000256" key="1">
    <source>
        <dbReference type="ARBA" id="ARBA00022729"/>
    </source>
</evidence>
<dbReference type="EMBL" id="CABDUW010001574">
    <property type="protein sequence ID" value="VTJ82759.1"/>
    <property type="molecule type" value="Genomic_DNA"/>
</dbReference>
<evidence type="ECO:0000259" key="3">
    <source>
        <dbReference type="SMART" id="SM00210"/>
    </source>
</evidence>
<keyword evidence="2" id="KW-0677">Repeat</keyword>
<dbReference type="AlphaFoldDB" id="A0A5E4CNN9"/>
<keyword evidence="5" id="KW-1185">Reference proteome</keyword>
<protein>
    <recommendedName>
        <fullName evidence="3">Thrombospondin-like N-terminal domain-containing protein</fullName>
    </recommendedName>
</protein>
<feature type="domain" description="Thrombospondin-like N-terminal" evidence="3">
    <location>
        <begin position="1"/>
        <end position="129"/>
    </location>
</feature>
<gene>
    <name evidence="4" type="ORF">MONAX_5E005219</name>
</gene>
<reference evidence="4" key="1">
    <citation type="submission" date="2019-04" db="EMBL/GenBank/DDBJ databases">
        <authorList>
            <person name="Alioto T."/>
            <person name="Alioto T."/>
        </authorList>
    </citation>
    <scope>NUCLEOTIDE SEQUENCE [LARGE SCALE GENOMIC DNA]</scope>
</reference>
<keyword evidence="1" id="KW-0732">Signal</keyword>
<dbReference type="Proteomes" id="UP000335636">
    <property type="component" value="Unassembled WGS sequence"/>
</dbReference>
<name>A0A5E4CNN9_MARMO</name>
<feature type="domain" description="Thrombospondin-like N-terminal" evidence="3">
    <location>
        <begin position="130"/>
        <end position="237"/>
    </location>
</feature>
<dbReference type="Gene3D" id="2.60.120.200">
    <property type="match status" value="2"/>
</dbReference>
<evidence type="ECO:0000256" key="2">
    <source>
        <dbReference type="ARBA" id="ARBA00022737"/>
    </source>
</evidence>
<dbReference type="InterPro" id="IPR048287">
    <property type="entry name" value="TSPN-like_N"/>
</dbReference>
<feature type="non-terminal residue" evidence="4">
    <location>
        <position position="1"/>
    </location>
</feature>
<evidence type="ECO:0000313" key="4">
    <source>
        <dbReference type="EMBL" id="VTJ82759.1"/>
    </source>
</evidence>
<evidence type="ECO:0000313" key="5">
    <source>
        <dbReference type="Proteomes" id="UP000335636"/>
    </source>
</evidence>
<sequence>KIFPKGLPEEFSVAAVFRVRRNTKKERWFLWQVLNQKNMPQISVIIDGGKKVVEFMFRAAGGDMLNYIFKNRELRPLFDRQWHKLGFSIQSQVLSLYVDCSLIASRQTDAKDTVDFHGRTVLVARAADGKPVDISVIIDGGKKVVEFMFRAAGGDMLNYIFKNRELRPLFDRQWHKLGFSIQSQVLSLYVDCSLIASRQTDGKDTVDFHGRTVLVARAADGKPVDIELHQLKIYCNANFITQETCCEISATKCPEQDDFGSTASSSVTAHASKLSTFLPAKQEFRDLCQCFPSK</sequence>
<organism evidence="4 5">
    <name type="scientific">Marmota monax</name>
    <name type="common">Woodchuck</name>
    <dbReference type="NCBI Taxonomy" id="9995"/>
    <lineage>
        <taxon>Eukaryota</taxon>
        <taxon>Metazoa</taxon>
        <taxon>Chordata</taxon>
        <taxon>Craniata</taxon>
        <taxon>Vertebrata</taxon>
        <taxon>Euteleostomi</taxon>
        <taxon>Mammalia</taxon>
        <taxon>Eutheria</taxon>
        <taxon>Euarchontoglires</taxon>
        <taxon>Glires</taxon>
        <taxon>Rodentia</taxon>
        <taxon>Sciuromorpha</taxon>
        <taxon>Sciuridae</taxon>
        <taxon>Xerinae</taxon>
        <taxon>Marmotini</taxon>
        <taxon>Marmota</taxon>
    </lineage>
</organism>
<dbReference type="SMART" id="SM00210">
    <property type="entry name" value="TSPN"/>
    <property type="match status" value="2"/>
</dbReference>
<proteinExistence type="predicted"/>